<evidence type="ECO:0000313" key="3">
    <source>
        <dbReference type="EMBL" id="CAF4271448.1"/>
    </source>
</evidence>
<dbReference type="EMBL" id="CAJOBJ010030792">
    <property type="protein sequence ID" value="CAF4271571.1"/>
    <property type="molecule type" value="Genomic_DNA"/>
</dbReference>
<proteinExistence type="predicted"/>
<name>A0A8S2TA09_9BILA</name>
<comment type="caution">
    <text evidence="3">The sequence shown here is derived from an EMBL/GenBank/DDBJ whole genome shotgun (WGS) entry which is preliminary data.</text>
</comment>
<gene>
    <name evidence="3" type="ORF">GIL414_LOCUS24575</name>
    <name evidence="4" type="ORF">GIL414_LOCUS24580</name>
    <name evidence="2" type="ORF">SMN809_LOCUS24025</name>
</gene>
<organism evidence="3 5">
    <name type="scientific">Rotaria magnacalcarata</name>
    <dbReference type="NCBI Taxonomy" id="392030"/>
    <lineage>
        <taxon>Eukaryota</taxon>
        <taxon>Metazoa</taxon>
        <taxon>Spiralia</taxon>
        <taxon>Gnathifera</taxon>
        <taxon>Rotifera</taxon>
        <taxon>Eurotatoria</taxon>
        <taxon>Bdelloidea</taxon>
        <taxon>Philodinida</taxon>
        <taxon>Philodinidae</taxon>
        <taxon>Rotaria</taxon>
    </lineage>
</organism>
<dbReference type="EMBL" id="CAJOBI010027096">
    <property type="protein sequence ID" value="CAF4251548.1"/>
    <property type="molecule type" value="Genomic_DNA"/>
</dbReference>
<accession>A0A8S2TA09</accession>
<sequence>HTDLKNSSISSGTSGAQPHRSTTDSPNPVQESCNYIPPEICIDDHGSDSNYEHDDQTDSEMNYIEKHVEFT</sequence>
<dbReference type="EMBL" id="CAJOBJ010030771">
    <property type="protein sequence ID" value="CAF4271448.1"/>
    <property type="molecule type" value="Genomic_DNA"/>
</dbReference>
<evidence type="ECO:0000313" key="2">
    <source>
        <dbReference type="EMBL" id="CAF4251548.1"/>
    </source>
</evidence>
<evidence type="ECO:0000256" key="1">
    <source>
        <dbReference type="SAM" id="MobiDB-lite"/>
    </source>
</evidence>
<evidence type="ECO:0000313" key="5">
    <source>
        <dbReference type="Proteomes" id="UP000681720"/>
    </source>
</evidence>
<feature type="region of interest" description="Disordered" evidence="1">
    <location>
        <begin position="1"/>
        <end position="59"/>
    </location>
</feature>
<dbReference type="AlphaFoldDB" id="A0A8S2TA09"/>
<reference evidence="3" key="1">
    <citation type="submission" date="2021-02" db="EMBL/GenBank/DDBJ databases">
        <authorList>
            <person name="Nowell W R."/>
        </authorList>
    </citation>
    <scope>NUCLEOTIDE SEQUENCE</scope>
</reference>
<protein>
    <submittedName>
        <fullName evidence="3">Uncharacterized protein</fullName>
    </submittedName>
</protein>
<evidence type="ECO:0000313" key="4">
    <source>
        <dbReference type="EMBL" id="CAF4271571.1"/>
    </source>
</evidence>
<feature type="non-terminal residue" evidence="3">
    <location>
        <position position="71"/>
    </location>
</feature>
<feature type="compositionally biased region" description="Polar residues" evidence="1">
    <location>
        <begin position="1"/>
        <end position="33"/>
    </location>
</feature>
<feature type="non-terminal residue" evidence="3">
    <location>
        <position position="1"/>
    </location>
</feature>
<feature type="compositionally biased region" description="Basic and acidic residues" evidence="1">
    <location>
        <begin position="42"/>
        <end position="56"/>
    </location>
</feature>
<dbReference type="Proteomes" id="UP000676336">
    <property type="component" value="Unassembled WGS sequence"/>
</dbReference>
<dbReference type="Proteomes" id="UP000681720">
    <property type="component" value="Unassembled WGS sequence"/>
</dbReference>